<organism evidence="3 4">
    <name type="scientific">Klebsormidium nitens</name>
    <name type="common">Green alga</name>
    <name type="synonym">Ulothrix nitens</name>
    <dbReference type="NCBI Taxonomy" id="105231"/>
    <lineage>
        <taxon>Eukaryota</taxon>
        <taxon>Viridiplantae</taxon>
        <taxon>Streptophyta</taxon>
        <taxon>Klebsormidiophyceae</taxon>
        <taxon>Klebsormidiales</taxon>
        <taxon>Klebsormidiaceae</taxon>
        <taxon>Klebsormidium</taxon>
    </lineage>
</organism>
<feature type="compositionally biased region" description="Polar residues" evidence="1">
    <location>
        <begin position="149"/>
        <end position="161"/>
    </location>
</feature>
<dbReference type="EMBL" id="DF237183">
    <property type="protein sequence ID" value="GAQ85412.1"/>
    <property type="molecule type" value="Genomic_DNA"/>
</dbReference>
<protein>
    <submittedName>
        <fullName evidence="3">Fringe-related protein</fullName>
    </submittedName>
</protein>
<gene>
    <name evidence="3" type="ORF">KFL_002340020</name>
</gene>
<evidence type="ECO:0000313" key="4">
    <source>
        <dbReference type="Proteomes" id="UP000054558"/>
    </source>
</evidence>
<dbReference type="PANTHER" id="PTHR10811">
    <property type="entry name" value="FRINGE-RELATED"/>
    <property type="match status" value="1"/>
</dbReference>
<keyword evidence="4" id="KW-1185">Reference proteome</keyword>
<dbReference type="STRING" id="105231.A0A1Y1I632"/>
<evidence type="ECO:0000313" key="3">
    <source>
        <dbReference type="EMBL" id="GAQ85412.1"/>
    </source>
</evidence>
<feature type="chain" id="PRO_5012665929" evidence="2">
    <location>
        <begin position="19"/>
        <end position="792"/>
    </location>
</feature>
<dbReference type="OrthoDB" id="421979at2759"/>
<dbReference type="GO" id="GO:0008375">
    <property type="term" value="F:acetylglucosaminyltransferase activity"/>
    <property type="evidence" value="ECO:0000318"/>
    <property type="project" value="GO_Central"/>
</dbReference>
<reference evidence="3 4" key="1">
    <citation type="journal article" date="2014" name="Nat. Commun.">
        <title>Klebsormidium flaccidum genome reveals primary factors for plant terrestrial adaptation.</title>
        <authorList>
            <person name="Hori K."/>
            <person name="Maruyama F."/>
            <person name="Fujisawa T."/>
            <person name="Togashi T."/>
            <person name="Yamamoto N."/>
            <person name="Seo M."/>
            <person name="Sato S."/>
            <person name="Yamada T."/>
            <person name="Mori H."/>
            <person name="Tajima N."/>
            <person name="Moriyama T."/>
            <person name="Ikeuchi M."/>
            <person name="Watanabe M."/>
            <person name="Wada H."/>
            <person name="Kobayashi K."/>
            <person name="Saito M."/>
            <person name="Masuda T."/>
            <person name="Sasaki-Sekimoto Y."/>
            <person name="Mashiguchi K."/>
            <person name="Awai K."/>
            <person name="Shimojima M."/>
            <person name="Masuda S."/>
            <person name="Iwai M."/>
            <person name="Nobusawa T."/>
            <person name="Narise T."/>
            <person name="Kondo S."/>
            <person name="Saito H."/>
            <person name="Sato R."/>
            <person name="Murakawa M."/>
            <person name="Ihara Y."/>
            <person name="Oshima-Yamada Y."/>
            <person name="Ohtaka K."/>
            <person name="Satoh M."/>
            <person name="Sonobe K."/>
            <person name="Ishii M."/>
            <person name="Ohtani R."/>
            <person name="Kanamori-Sato M."/>
            <person name="Honoki R."/>
            <person name="Miyazaki D."/>
            <person name="Mochizuki H."/>
            <person name="Umetsu J."/>
            <person name="Higashi K."/>
            <person name="Shibata D."/>
            <person name="Kamiya Y."/>
            <person name="Sato N."/>
            <person name="Nakamura Y."/>
            <person name="Tabata S."/>
            <person name="Ida S."/>
            <person name="Kurokawa K."/>
            <person name="Ohta H."/>
        </authorList>
    </citation>
    <scope>NUCLEOTIDE SEQUENCE [LARGE SCALE GENOMIC DNA]</scope>
    <source>
        <strain evidence="3 4">NIES-2285</strain>
    </source>
</reference>
<dbReference type="Gene3D" id="3.90.550.50">
    <property type="match status" value="1"/>
</dbReference>
<dbReference type="Pfam" id="PF04646">
    <property type="entry name" value="DUF604"/>
    <property type="match status" value="1"/>
</dbReference>
<dbReference type="InterPro" id="IPR006740">
    <property type="entry name" value="DUF604"/>
</dbReference>
<feature type="region of interest" description="Disordered" evidence="1">
    <location>
        <begin position="149"/>
        <end position="189"/>
    </location>
</feature>
<feature type="signal peptide" evidence="2">
    <location>
        <begin position="1"/>
        <end position="18"/>
    </location>
</feature>
<evidence type="ECO:0000256" key="1">
    <source>
        <dbReference type="SAM" id="MobiDB-lite"/>
    </source>
</evidence>
<keyword evidence="2" id="KW-0732">Signal</keyword>
<name>A0A1Y1I632_KLENI</name>
<evidence type="ECO:0000256" key="2">
    <source>
        <dbReference type="SAM" id="SignalP"/>
    </source>
</evidence>
<dbReference type="Proteomes" id="UP000054558">
    <property type="component" value="Unassembled WGS sequence"/>
</dbReference>
<proteinExistence type="predicted"/>
<accession>A0A1Y1I632</accession>
<sequence length="792" mass="87793">MGLLLAWLWMMLIGRSMTNRCWLPGALLQWRHRDGSHKVIDVRLSGRYNGSLVIPFNASLEEARRKHVSKLASETGPVFRRKRRSLLQRTGATENKAAEGGAELEKQVIVGLEETTVKFNHELEGIDVKHTGKAGEAVGRGLQILRNQDSDSGTLSATELSGTDGGALSESGQNGVLGVGTRQGTDRSAQATESFIDGAGSGRALSMQTGGSVDSQIVGTGAIHGNRLDSHLTGGQRSAAGRLQRSEEGRNWIETGKGLTALHQGATRLLQAGEETEDGERSRGVTDVVTLGKDGNPLTVVTRPHPRTRLRNLVFGIAATAATWSERKEILRLWWDARRLRGYVWMDTPDLTKNNCTKSATTARDSLAKVTVLWEAHLTETLRSLNRTCGTGKKVDYSWMDVPDPELPPVLYSANFSQYAYTHPTGLRSAIRVARVAVEMYRQDHQSDVLWYVMGDDDTVFCPPNLAAVLSKYDPRELVYIGAPSESHLQNVEFSNEMGYGGGGFAISVALAARLSDIQDECLHRYPEVYGSDARVQACLAELGVHMRKERGFHQYDLLGNVAGALEGHPVTPFLSMHHVAVFQPVFPQRSAMAALAQLTATMKRHPREFLQQTMCLNQAEKFSISIAWGYSVRWYPDFIRPTDLERPQRTFRAWNRGREPFDFDMDTRNTPVTTCRVPSLFHASGAASRWVDGQLLLETTYTRTVTDWTEQSTTEEGPVRGGRMRTVSKACSEGEVHIPQREVTEIRIVAPPLTDAWVLAPRRQCCQSVEIIDERTAEIRLDTCREGQLVS</sequence>
<dbReference type="AlphaFoldDB" id="A0A1Y1I632"/>